<reference evidence="4 5" key="1">
    <citation type="submission" date="2016-03" db="EMBL/GenBank/DDBJ databases">
        <authorList>
            <person name="Heylen K."/>
            <person name="De Vos P."/>
            <person name="Vekeman B."/>
        </authorList>
    </citation>
    <scope>NUCLEOTIDE SEQUENCE [LARGE SCALE GENOMIC DNA]</scope>
    <source>
        <strain evidence="4 5">R-49807</strain>
    </source>
</reference>
<dbReference type="Pfam" id="PF07007">
    <property type="entry name" value="LprI"/>
    <property type="match status" value="1"/>
</dbReference>
<dbReference type="InterPro" id="IPR052755">
    <property type="entry name" value="Lysozyme_Inhibitor_LprI"/>
</dbReference>
<keyword evidence="2" id="KW-1133">Transmembrane helix</keyword>
<dbReference type="RefSeq" id="WP_064029860.1">
    <property type="nucleotide sequence ID" value="NZ_LUUL01000127.1"/>
</dbReference>
<feature type="compositionally biased region" description="Low complexity" evidence="1">
    <location>
        <begin position="447"/>
        <end position="471"/>
    </location>
</feature>
<name>A0AA91I3B2_9GAMM</name>
<dbReference type="EMBL" id="LUUL01000127">
    <property type="protein sequence ID" value="OAI22021.1"/>
    <property type="molecule type" value="Genomic_DNA"/>
</dbReference>
<dbReference type="PANTHER" id="PTHR37549:SF1">
    <property type="entry name" value="LIPOPROTEIN LPRI"/>
    <property type="match status" value="1"/>
</dbReference>
<sequence>MAQKSLIQVAGGIALFAAVWLGASFYLGRNAERELAERVQKTETDCGVRLNNLQQQSGLLSASGTLELQVGDLCNTDPDGKYWVVADVQYNINHLILPGSVMRFNWTLRQRPESGQGGPGLQFSGSGHSAFSGTLFSEIASTELSGEADDASWRVEPLTGRVEAGERSLNLSLQVPRFTARGDGNALDLQGVGLQLNLQDRELGLGSSSFTIDKVATGTGSGERLAVASETVRNGDRIDAKILYALGGLDAMGYSARDLAVEIAVRGLYAESVKTLAEIARESKSFRNLTQEENKRYRKAVKQAINRGFSTGITKLSGSVGNAEQQSGLNGQLTIEVKPNADPDADIQLAKMLQSSGQVSVTGNAIGEEQKNQWLEMGVAKAGADGIQAGFDYSAGILKTNDRIVEEPWLQQTLAETDAQINRFLNEADSAAPAAGLEHVIDSPTEAAAGDSAAAPPQAAEPEPGTPAEPQSVSMVGRVSYSESGAMLESADGRRLYFAVDSEVGQLIVGLCSEGETCAVTALVDGDGQIKAIQQLSAVAAAEPEAGAVPAVPAATVNVQPSFDCAKAASKVELLICGSHELAAADAELAGLYHNAMAAAADSDALVAAQRNWIKTVRNQCVDEPCLAEAYRNRIAELSH</sequence>
<dbReference type="Proteomes" id="UP000077734">
    <property type="component" value="Unassembled WGS sequence"/>
</dbReference>
<evidence type="ECO:0000256" key="2">
    <source>
        <dbReference type="SAM" id="Phobius"/>
    </source>
</evidence>
<proteinExistence type="predicted"/>
<evidence type="ECO:0000313" key="4">
    <source>
        <dbReference type="EMBL" id="OAI22021.1"/>
    </source>
</evidence>
<protein>
    <recommendedName>
        <fullName evidence="3">Lysozyme inhibitor LprI-like N-terminal domain-containing protein</fullName>
    </recommendedName>
</protein>
<feature type="transmembrane region" description="Helical" evidence="2">
    <location>
        <begin position="6"/>
        <end position="28"/>
    </location>
</feature>
<feature type="region of interest" description="Disordered" evidence="1">
    <location>
        <begin position="447"/>
        <end position="473"/>
    </location>
</feature>
<evidence type="ECO:0000259" key="3">
    <source>
        <dbReference type="Pfam" id="PF07007"/>
    </source>
</evidence>
<accession>A0AA91I3B2</accession>
<keyword evidence="2" id="KW-0812">Transmembrane</keyword>
<evidence type="ECO:0000256" key="1">
    <source>
        <dbReference type="SAM" id="MobiDB-lite"/>
    </source>
</evidence>
<dbReference type="Gene3D" id="1.20.1270.180">
    <property type="match status" value="1"/>
</dbReference>
<comment type="caution">
    <text evidence="4">The sequence shown here is derived from an EMBL/GenBank/DDBJ whole genome shotgun (WGS) entry which is preliminary data.</text>
</comment>
<evidence type="ECO:0000313" key="5">
    <source>
        <dbReference type="Proteomes" id="UP000077734"/>
    </source>
</evidence>
<dbReference type="PANTHER" id="PTHR37549">
    <property type="entry name" value="LIPOPROTEIN LPRI"/>
    <property type="match status" value="1"/>
</dbReference>
<gene>
    <name evidence="4" type="ORF">A1356_19695</name>
</gene>
<keyword evidence="2" id="KW-0472">Membrane</keyword>
<dbReference type="InterPro" id="IPR009739">
    <property type="entry name" value="LprI-like_N"/>
</dbReference>
<organism evidence="4 5">
    <name type="scientific">Methylomonas koyamae</name>
    <dbReference type="NCBI Taxonomy" id="702114"/>
    <lineage>
        <taxon>Bacteria</taxon>
        <taxon>Pseudomonadati</taxon>
        <taxon>Pseudomonadota</taxon>
        <taxon>Gammaproteobacteria</taxon>
        <taxon>Methylococcales</taxon>
        <taxon>Methylococcaceae</taxon>
        <taxon>Methylomonas</taxon>
    </lineage>
</organism>
<dbReference type="Pfam" id="PF06097">
    <property type="entry name" value="DUF945"/>
    <property type="match status" value="1"/>
</dbReference>
<dbReference type="AlphaFoldDB" id="A0AA91I3B2"/>
<keyword evidence="5" id="KW-1185">Reference proteome</keyword>
<dbReference type="InterPro" id="IPR010352">
    <property type="entry name" value="DUF945"/>
</dbReference>
<dbReference type="GO" id="GO:0005576">
    <property type="term" value="C:extracellular region"/>
    <property type="evidence" value="ECO:0007669"/>
    <property type="project" value="TreeGrafter"/>
</dbReference>
<feature type="domain" description="Lysozyme inhibitor LprI-like N-terminal" evidence="3">
    <location>
        <begin position="565"/>
        <end position="638"/>
    </location>
</feature>